<gene>
    <name evidence="3" type="ORF">ABID16_003938</name>
</gene>
<keyword evidence="2" id="KW-0813">Transport</keyword>
<protein>
    <submittedName>
        <fullName evidence="3">ABC-type nitrate/sulfonate/bicarbonate transport system ATPase subunit</fullName>
    </submittedName>
</protein>
<evidence type="ECO:0000313" key="4">
    <source>
        <dbReference type="Proteomes" id="UP001549047"/>
    </source>
</evidence>
<dbReference type="InterPro" id="IPR050166">
    <property type="entry name" value="ABC_transporter_ATP-bind"/>
</dbReference>
<comment type="similarity">
    <text evidence="1">Belongs to the ABC transporter superfamily.</text>
</comment>
<keyword evidence="4" id="KW-1185">Reference proteome</keyword>
<dbReference type="SUPFAM" id="SSF52540">
    <property type="entry name" value="P-loop containing nucleoside triphosphate hydrolases"/>
    <property type="match status" value="1"/>
</dbReference>
<evidence type="ECO:0000256" key="1">
    <source>
        <dbReference type="ARBA" id="ARBA00005417"/>
    </source>
</evidence>
<dbReference type="InterPro" id="IPR027417">
    <property type="entry name" value="P-loop_NTPase"/>
</dbReference>
<dbReference type="Proteomes" id="UP001549047">
    <property type="component" value="Unassembled WGS sequence"/>
</dbReference>
<name>A0ABV2J4C6_9HYPH</name>
<accession>A0ABV2J4C6</accession>
<evidence type="ECO:0000256" key="2">
    <source>
        <dbReference type="ARBA" id="ARBA00022448"/>
    </source>
</evidence>
<evidence type="ECO:0000313" key="3">
    <source>
        <dbReference type="EMBL" id="MET3615591.1"/>
    </source>
</evidence>
<proteinExistence type="inferred from homology"/>
<dbReference type="EMBL" id="JBEPMB010000008">
    <property type="protein sequence ID" value="MET3615591.1"/>
    <property type="molecule type" value="Genomic_DNA"/>
</dbReference>
<sequence>MQELPTNIWVDRQLTVFFVTHDVEEAVCLSDRIVFMSINPGGIIATYHVGPARPRHLDTISTPKFIMLQKQVLASIREGSRETIHAGLT</sequence>
<organism evidence="3 4">
    <name type="scientific">Rhizobium aquaticum</name>
    <dbReference type="NCBI Taxonomy" id="1549636"/>
    <lineage>
        <taxon>Bacteria</taxon>
        <taxon>Pseudomonadati</taxon>
        <taxon>Pseudomonadota</taxon>
        <taxon>Alphaproteobacteria</taxon>
        <taxon>Hyphomicrobiales</taxon>
        <taxon>Rhizobiaceae</taxon>
        <taxon>Rhizobium/Agrobacterium group</taxon>
        <taxon>Rhizobium</taxon>
    </lineage>
</organism>
<dbReference type="PANTHER" id="PTHR42788:SF13">
    <property type="entry name" value="ALIPHATIC SULFONATES IMPORT ATP-BINDING PROTEIN SSUB"/>
    <property type="match status" value="1"/>
</dbReference>
<comment type="caution">
    <text evidence="3">The sequence shown here is derived from an EMBL/GenBank/DDBJ whole genome shotgun (WGS) entry which is preliminary data.</text>
</comment>
<dbReference type="PANTHER" id="PTHR42788">
    <property type="entry name" value="TAURINE IMPORT ATP-BINDING PROTEIN-RELATED"/>
    <property type="match status" value="1"/>
</dbReference>
<reference evidence="3 4" key="1">
    <citation type="submission" date="2024-06" db="EMBL/GenBank/DDBJ databases">
        <title>Genomic Encyclopedia of Type Strains, Phase IV (KMG-IV): sequencing the most valuable type-strain genomes for metagenomic binning, comparative biology and taxonomic classification.</title>
        <authorList>
            <person name="Goeker M."/>
        </authorList>
    </citation>
    <scope>NUCLEOTIDE SEQUENCE [LARGE SCALE GENOMIC DNA]</scope>
    <source>
        <strain evidence="3 4">DSM 29780</strain>
    </source>
</reference>